<accession>A0A9I9DZL1</accession>
<proteinExistence type="predicted"/>
<protein>
    <submittedName>
        <fullName evidence="1">Uncharacterized protein</fullName>
    </submittedName>
</protein>
<dbReference type="AlphaFoldDB" id="A0A9I9DZL1"/>
<dbReference type="Gramene" id="MELO3C026714.2.1">
    <property type="protein sequence ID" value="MELO3C026714.2.1"/>
    <property type="gene ID" value="MELO3C026714.2"/>
</dbReference>
<evidence type="ECO:0000313" key="1">
    <source>
        <dbReference type="EnsemblPlants" id="MELO3C026714.2.1"/>
    </source>
</evidence>
<reference evidence="1" key="1">
    <citation type="submission" date="2023-03" db="UniProtKB">
        <authorList>
            <consortium name="EnsemblPlants"/>
        </authorList>
    </citation>
    <scope>IDENTIFICATION</scope>
</reference>
<name>A0A9I9DZL1_CUCME</name>
<dbReference type="EnsemblPlants" id="MELO3C026714.2.1">
    <property type="protein sequence ID" value="MELO3C026714.2.1"/>
    <property type="gene ID" value="MELO3C026714.2"/>
</dbReference>
<sequence>MDYSTLLNLDVQHEQQEIDAQPIGGTRLIHTFQQLYYYKEGYADAVLHQLKYVGRDYADTKTNVSRDVVRKALASPLPT</sequence>
<organism evidence="1">
    <name type="scientific">Cucumis melo</name>
    <name type="common">Muskmelon</name>
    <dbReference type="NCBI Taxonomy" id="3656"/>
    <lineage>
        <taxon>Eukaryota</taxon>
        <taxon>Viridiplantae</taxon>
        <taxon>Streptophyta</taxon>
        <taxon>Embryophyta</taxon>
        <taxon>Tracheophyta</taxon>
        <taxon>Spermatophyta</taxon>
        <taxon>Magnoliopsida</taxon>
        <taxon>eudicotyledons</taxon>
        <taxon>Gunneridae</taxon>
        <taxon>Pentapetalae</taxon>
        <taxon>rosids</taxon>
        <taxon>fabids</taxon>
        <taxon>Cucurbitales</taxon>
        <taxon>Cucurbitaceae</taxon>
        <taxon>Benincaseae</taxon>
        <taxon>Cucumis</taxon>
    </lineage>
</organism>